<dbReference type="SMART" id="SM01169">
    <property type="entry name" value="DUF1943"/>
    <property type="match status" value="1"/>
</dbReference>
<evidence type="ECO:0000256" key="6">
    <source>
        <dbReference type="SAM" id="MobiDB-lite"/>
    </source>
</evidence>
<accession>A0A1B1UZF4</accession>
<sequence>MEDTVTGKTETTYDIHPMPEYVLQSKPWLARHLELKGAGEVIEVVKHKNYSNNEELPLYHYGFGDSKDHKPGTNYMGYFFIRDSISRAILTGNLKRYTVQNSYTVNEIVMSPSLNNKQKGSVISMVNVTLEEINSNGQDVGDVPNPMPLGNLVYTYDNPKTSKVSQKRPNQGNGDSGESRYQRSAAMKRIRRNIRDHDDSRSSHSSSSSSEEDYYQRDHPQLREAPQPPLLPYTAGYKGMSIKHDPNVDIKKSVHKIAQDIGDDLQNPEQFLRQNTLNKFTTMTSLIRLMDLQELKQVAADLYSQNQNGPQRDTWTAFRDAVAECGTGPAFLTIQDWIQSGKVKDDEAAEIITTMTDAVREPTRDYLKSYFDFIKKPKVQSQDYLYHSALLSYSNLVREVCVDRKESNAQYPVKSFGKFCTEEARKDVEQSVIPYFTKQLHEAVSEANTHKIHAYIRALGNVGHKQILAAFEPYLEGKKQASQFQRLLMVMAMDKLTESNPKVARSVLYKIYQNTGESQKVRVAAVYQLMHTNPPTDMLQRMASYTNIDTQEHVNAAVKSSIEYASELEDEQYYWFRSAAEGARPLLTKKNYGVQHGQVYLRSYVIEELKSKYQQSGQSFGNEEEFYPTGLRYSIHDNLGGLKRRLATLQAMVSSIDELIHVVKYQTSDYQQQRQWQQQNSQQQEQHKFSSLNIARLLNMKADEREQFEGSFYTELQGAFHKFWAFDNRSMEKLPEEIRKYEEEIRNKKEYHYNKIANNREIALSFPTETGLPFLFTYDTPTAVRVEGNVQGDASPQLSNGGKLQKPDTINVKVELGFTVNSKIQSRLSFTTPFDSQQYICGFDKNFQMHVPLYGTFKVDMKNGQIEAEIENKEMHEGARLFHYSTWPYTSRVDIKNFQPVSSQQNTHYIKQENLRSFDQVYGKKKTGIAVRIQVEHEREFIDIPRLDRLLQGYDVVSTLWRLWQDASIHYGQINVQLQPGQSSAHKYIIRAGYQHEYKTKNQHSNAAQYPNWQQLIGVPTPLSRQENLIDTIGAGIKSADVYVWDADIEFQGSKNIKYSILGGVGKSNVDPKSRVMFYYKKTSNGQDEQPYEMSLEAESDIPNTNGLDLSESLKTEPKADTTMHVKFGETIKSASKAEFKFEWRRSEDRKRYLKEQAMYKECQREMSEGNYQLPACANMTMTSNLLDRLNIELKYENMKQEVEDAAKSMYEALKLYYYPTLEVDRSHGTGQKNQIQFQARFDPDLGAVNISVKTKDQHSTINTIRVNDWAQKVFVAHPVFHVRSRIFGNGLGLQTYRPICVMDKTYMSTFNNKTYPAPLGNYWTLLLHYVPKDARHSEQQLSVQEQLMYEPEQYAVLARQHSGSDQQKEIKITLNSPETEYKVIDITLSPASQRGSGSPKGNVKVNDQQVQVNDDQSSDVKDGYIQIYSLPNGEVKVEVKDAFYAIYDGYRVKLTVVNGKFRDSVRGLCGAFNDDPSSDFLTSENCIARDHEQFIKSFEVEGSEGEQQRKQFAGRTQECILKDVPLYANVISEQDAGQGKPSGVSGRPPKGTRFQTRYVENGEEVCFTIRPVPVCNSKSQQRGSVRKSVPVHCVQNGNVAQLWMNQINRGASPDFSHKKESRTVQIELPQSCSQ</sequence>
<feature type="compositionally biased region" description="Basic and acidic residues" evidence="6">
    <location>
        <begin position="193"/>
        <end position="202"/>
    </location>
</feature>
<dbReference type="SUPFAM" id="SSF56968">
    <property type="entry name" value="Lipovitellin-phosvitin complex, beta-sheet shell regions"/>
    <property type="match status" value="2"/>
</dbReference>
<dbReference type="PROSITE" id="PS51211">
    <property type="entry name" value="VITELLOGENIN"/>
    <property type="match status" value="1"/>
</dbReference>
<protein>
    <submittedName>
        <fullName evidence="9">Vitellogenin 1</fullName>
    </submittedName>
</protein>
<evidence type="ECO:0000256" key="4">
    <source>
        <dbReference type="ARBA" id="ARBA00023180"/>
    </source>
</evidence>
<evidence type="ECO:0000259" key="8">
    <source>
        <dbReference type="PROSITE" id="PS51233"/>
    </source>
</evidence>
<evidence type="ECO:0000259" key="7">
    <source>
        <dbReference type="PROSITE" id="PS51211"/>
    </source>
</evidence>
<evidence type="ECO:0000313" key="9">
    <source>
        <dbReference type="EMBL" id="ANW09596.1"/>
    </source>
</evidence>
<reference evidence="9" key="1">
    <citation type="submission" date="2016-06" db="EMBL/GenBank/DDBJ databases">
        <title>Ascaroside signals coordinate the dispersal of a plant-parasitic nematode with the metamorphosis of its vector beetle.</title>
        <authorList>
            <person name="Zhao L."/>
            <person name="Zhang X."/>
            <person name="Wei Y."/>
            <person name="Zhou J."/>
            <person name="Zhang W."/>
            <person name="Qin P."/>
            <person name="Chinta S."/>
            <person name="Kong X."/>
            <person name="Liu Y."/>
            <person name="Yu H."/>
            <person name="Hu S."/>
            <person name="Zou Z."/>
            <person name="Butcher R.A."/>
            <person name="Sun J."/>
        </authorList>
    </citation>
    <scope>NUCLEOTIDE SEQUENCE</scope>
</reference>
<dbReference type="GO" id="GO:0005319">
    <property type="term" value="F:lipid transporter activity"/>
    <property type="evidence" value="ECO:0007669"/>
    <property type="project" value="InterPro"/>
</dbReference>
<dbReference type="Pfam" id="PF09172">
    <property type="entry name" value="Vit_open_b-sht"/>
    <property type="match status" value="1"/>
</dbReference>
<keyword evidence="3" id="KW-1015">Disulfide bond</keyword>
<dbReference type="InterPro" id="IPR015819">
    <property type="entry name" value="Lipid_transp_b-sht_shell"/>
</dbReference>
<dbReference type="GO" id="GO:0045735">
    <property type="term" value="F:nutrient reservoir activity"/>
    <property type="evidence" value="ECO:0007669"/>
    <property type="project" value="UniProtKB-KW"/>
</dbReference>
<dbReference type="Pfam" id="PF00094">
    <property type="entry name" value="VWD"/>
    <property type="match status" value="1"/>
</dbReference>
<dbReference type="Gene3D" id="1.25.10.20">
    <property type="entry name" value="Vitellinogen, superhelical"/>
    <property type="match status" value="1"/>
</dbReference>
<feature type="region of interest" description="Disordered" evidence="6">
    <location>
        <begin position="135"/>
        <end position="238"/>
    </location>
</feature>
<feature type="domain" description="VWFD" evidence="8">
    <location>
        <begin position="1299"/>
        <end position="1508"/>
    </location>
</feature>
<dbReference type="FunFam" id="1.25.10.20:FF:000003">
    <property type="entry name" value="Vitellogenin C"/>
    <property type="match status" value="1"/>
</dbReference>
<feature type="region of interest" description="Disordered" evidence="6">
    <location>
        <begin position="1612"/>
        <end position="1635"/>
    </location>
</feature>
<feature type="domain" description="Vitellogenin" evidence="7">
    <location>
        <begin position="1"/>
        <end position="631"/>
    </location>
</feature>
<evidence type="ECO:0000256" key="3">
    <source>
        <dbReference type="ARBA" id="ARBA00023157"/>
    </source>
</evidence>
<dbReference type="InterPro" id="IPR011030">
    <property type="entry name" value="Lipovitellin_superhlx_dom"/>
</dbReference>
<dbReference type="PROSITE" id="PS51233">
    <property type="entry name" value="VWFD"/>
    <property type="match status" value="1"/>
</dbReference>
<dbReference type="SMART" id="SM00216">
    <property type="entry name" value="VWD"/>
    <property type="match status" value="1"/>
</dbReference>
<name>A0A1B1UZF4_MONAT</name>
<organism evidence="9">
    <name type="scientific">Monochamus alternatus</name>
    <name type="common">Japanese pine sawyer beetle</name>
    <dbReference type="NCBI Taxonomy" id="192382"/>
    <lineage>
        <taxon>Eukaryota</taxon>
        <taxon>Metazoa</taxon>
        <taxon>Ecdysozoa</taxon>
        <taxon>Arthropoda</taxon>
        <taxon>Hexapoda</taxon>
        <taxon>Insecta</taxon>
        <taxon>Pterygota</taxon>
        <taxon>Neoptera</taxon>
        <taxon>Endopterygota</taxon>
        <taxon>Coleoptera</taxon>
        <taxon>Polyphaga</taxon>
        <taxon>Cucujiformia</taxon>
        <taxon>Chrysomeloidea</taxon>
        <taxon>Cerambycidae</taxon>
        <taxon>Lamiinae</taxon>
        <taxon>Monochamini</taxon>
        <taxon>Monochamus</taxon>
    </lineage>
</organism>
<dbReference type="PANTHER" id="PTHR23345">
    <property type="entry name" value="VITELLOGENIN-RELATED"/>
    <property type="match status" value="1"/>
</dbReference>
<evidence type="ECO:0000256" key="1">
    <source>
        <dbReference type="ARBA" id="ARBA00022729"/>
    </source>
</evidence>
<dbReference type="InterPro" id="IPR015255">
    <property type="entry name" value="Vitellinogen_open_b-sht"/>
</dbReference>
<dbReference type="InterPro" id="IPR015816">
    <property type="entry name" value="Vitellinogen_b-sht_N"/>
</dbReference>
<evidence type="ECO:0000256" key="2">
    <source>
        <dbReference type="ARBA" id="ARBA00022761"/>
    </source>
</evidence>
<keyword evidence="1" id="KW-0732">Signal</keyword>
<dbReference type="Gene3D" id="2.20.80.10">
    <property type="entry name" value="Lipovitellin-phosvitin complex, chain A, domain 4"/>
    <property type="match status" value="1"/>
</dbReference>
<evidence type="ECO:0000256" key="5">
    <source>
        <dbReference type="PROSITE-ProRule" id="PRU00557"/>
    </source>
</evidence>
<comment type="caution">
    <text evidence="5">Lacks conserved residue(s) required for the propagation of feature annotation.</text>
</comment>
<dbReference type="EMBL" id="KX428485">
    <property type="protein sequence ID" value="ANW09596.1"/>
    <property type="molecule type" value="mRNA"/>
</dbReference>
<dbReference type="PANTHER" id="PTHR23345:SF15">
    <property type="entry name" value="VITELLOGENIN 1-RELATED"/>
    <property type="match status" value="1"/>
</dbReference>
<keyword evidence="4" id="KW-0325">Glycoprotein</keyword>
<proteinExistence type="evidence at transcript level"/>
<keyword evidence="2" id="KW-0758">Storage protein</keyword>
<dbReference type="InterPro" id="IPR001846">
    <property type="entry name" value="VWF_type-D"/>
</dbReference>
<dbReference type="SUPFAM" id="SSF48431">
    <property type="entry name" value="Lipovitellin-phosvitin complex, superhelical domain"/>
    <property type="match status" value="1"/>
</dbReference>
<dbReference type="InterPro" id="IPR050733">
    <property type="entry name" value="Vitellogenin/Apolipophorin"/>
</dbReference>
<dbReference type="SMART" id="SM00638">
    <property type="entry name" value="LPD_N"/>
    <property type="match status" value="1"/>
</dbReference>
<dbReference type="Pfam" id="PF01347">
    <property type="entry name" value="Vitellogenin_N"/>
    <property type="match status" value="1"/>
</dbReference>
<feature type="compositionally biased region" description="Polar residues" evidence="6">
    <location>
        <begin position="158"/>
        <end position="173"/>
    </location>
</feature>
<dbReference type="Gene3D" id="2.30.230.10">
    <property type="entry name" value="Lipovitellin, beta-sheet shell regions, chain A"/>
    <property type="match status" value="1"/>
</dbReference>
<dbReference type="InterPro" id="IPR001747">
    <property type="entry name" value="Vitellogenin_N"/>
</dbReference>